<evidence type="ECO:0000313" key="1">
    <source>
        <dbReference type="WBParaSite" id="ACOC_0000246801-mRNA-1"/>
    </source>
</evidence>
<organism evidence="1">
    <name type="scientific">Angiostrongylus costaricensis</name>
    <name type="common">Nematode worm</name>
    <dbReference type="NCBI Taxonomy" id="334426"/>
    <lineage>
        <taxon>Eukaryota</taxon>
        <taxon>Metazoa</taxon>
        <taxon>Ecdysozoa</taxon>
        <taxon>Nematoda</taxon>
        <taxon>Chromadorea</taxon>
        <taxon>Rhabditida</taxon>
        <taxon>Rhabditina</taxon>
        <taxon>Rhabditomorpha</taxon>
        <taxon>Strongyloidea</taxon>
        <taxon>Metastrongylidae</taxon>
        <taxon>Angiostrongylus</taxon>
    </lineage>
</organism>
<sequence>LYHFLTNVHEDHFANQNHVTLLYANHCASTSGDSVFSTRDFRADKRLLCCFENDSSFSKLENTNKSNIMECVKMLNRDIAKLHRRNILITVLWLRTEETLEQLSKDYSEVTLTRNERLVVSRLGGLNEGEFQEHIDNELHTLTKIKNPKVFNEIIKENLITISYSEHFSWTEIFEFLLRLRFKLYTNKWQTKKTDYNPIHYNHLGLNNYGSREVVIRAWKVMLVCKLQHQTPQ</sequence>
<dbReference type="AlphaFoldDB" id="A0A0R3PEH2"/>
<dbReference type="WBParaSite" id="ACOC_0000246801-mRNA-1">
    <property type="protein sequence ID" value="ACOC_0000246801-mRNA-1"/>
    <property type="gene ID" value="ACOC_0000246801"/>
</dbReference>
<proteinExistence type="predicted"/>
<accession>A0A0R3PEH2</accession>
<protein>
    <submittedName>
        <fullName evidence="1">DUF4806 domain-containing protein</fullName>
    </submittedName>
</protein>
<reference evidence="1" key="1">
    <citation type="submission" date="2017-02" db="UniProtKB">
        <authorList>
            <consortium name="WormBaseParasite"/>
        </authorList>
    </citation>
    <scope>IDENTIFICATION</scope>
</reference>
<name>A0A0R3PEH2_ANGCS</name>